<accession>A0A1W2VPC5</accession>
<feature type="domain" description="ZP" evidence="3">
    <location>
        <begin position="100"/>
        <end position="372"/>
    </location>
</feature>
<feature type="signal peptide" evidence="2">
    <location>
        <begin position="1"/>
        <end position="19"/>
    </location>
</feature>
<keyword evidence="1" id="KW-0472">Membrane</keyword>
<dbReference type="CDD" id="cd00054">
    <property type="entry name" value="EGF_CA"/>
    <property type="match status" value="1"/>
</dbReference>
<dbReference type="InterPro" id="IPR001507">
    <property type="entry name" value="ZP_dom"/>
</dbReference>
<sequence length="489" mass="51565">MFVLVLLSFLLSSFNSANAACVNNFQCPLNAECRQGTCVAVGVVTTTLIPPEQNRGACTPNPCQNDCRCVPSCKHASGFYCTSPSGFLGKTCTIPAPSLSCSENTITISVSAQLVREYSRSTTGSYIYMGQGPTSLLQGGTAMSSACAVSSPVNGYYTISIPLPFTGCGTRVSGPTTGTVNTNSFTNEIWLNTNGVLFDVPIPIFRWTCSYTENYSIVTRLQPTVEPLRIVKGDTVMRQAVAELCKVQSACPGACPPLFSVKEGAAYTVSEMIHLTISLQTPTMTGQALYLYSLTLSCSSTPGSSDAVSLVTAGCSSNILSTTFGRNGQSGTVCVSFRVPRMMGCNMMYIHGSMKSAVPSTLSACPGADGVILRSASSVPDTDDVNNTDVRKRRSAVTTTTNDDDNTTAIVSVGPIFIFPGSPGTPQSELFPGAAVLPESDDSLPEGVPTSPLAKQSMIIVTTIVVVATLLLICIVLYVYVTRARNVHK</sequence>
<dbReference type="KEGG" id="cin:100101819"/>
<proteinExistence type="evidence at transcript level"/>
<protein>
    <submittedName>
        <fullName evidence="4">Transmembrane protein Vc16</fullName>
    </submittedName>
</protein>
<keyword evidence="1 4" id="KW-0812">Transmembrane</keyword>
<dbReference type="EMBL" id="EF490403">
    <property type="protein sequence ID" value="ABP93673.1"/>
    <property type="molecule type" value="mRNA"/>
</dbReference>
<keyword evidence="2" id="KW-0732">Signal</keyword>
<dbReference type="GeneID" id="100101819"/>
<dbReference type="PROSITE" id="PS51034">
    <property type="entry name" value="ZP_2"/>
    <property type="match status" value="1"/>
</dbReference>
<evidence type="ECO:0000256" key="2">
    <source>
        <dbReference type="SAM" id="SignalP"/>
    </source>
</evidence>
<name>A4ZW55_CIOIN</name>
<feature type="transmembrane region" description="Helical" evidence="1">
    <location>
        <begin position="458"/>
        <end position="481"/>
    </location>
</feature>
<evidence type="ECO:0000259" key="3">
    <source>
        <dbReference type="PROSITE" id="PS51034"/>
    </source>
</evidence>
<reference evidence="4" key="1">
    <citation type="submission" date="2007-03" db="EMBL/GenBank/DDBJ databases">
        <title>In the urochordate Ciona intestinalis, zona pellucida domain proteins vary between individuals.</title>
        <authorList>
            <person name="Kurn U."/>
            <person name="Sommer F."/>
            <person name="Bosch T.C.G."/>
            <person name="Khalturin K."/>
        </authorList>
    </citation>
    <scope>NUCLEOTIDE SEQUENCE</scope>
    <source>
        <strain evidence="4">H</strain>
    </source>
</reference>
<keyword evidence="1" id="KW-1133">Transmembrane helix</keyword>
<organism evidence="4">
    <name type="scientific">Ciona intestinalis</name>
    <name type="common">Transparent sea squirt</name>
    <name type="synonym">Ascidia intestinalis</name>
    <dbReference type="NCBI Taxonomy" id="7719"/>
    <lineage>
        <taxon>Eukaryota</taxon>
        <taxon>Metazoa</taxon>
        <taxon>Chordata</taxon>
        <taxon>Tunicata</taxon>
        <taxon>Ascidiacea</taxon>
        <taxon>Phlebobranchia</taxon>
        <taxon>Cionidae</taxon>
        <taxon>Ciona</taxon>
    </lineage>
</organism>
<dbReference type="AlphaFoldDB" id="A4ZW55"/>
<accession>A4ZW55</accession>
<evidence type="ECO:0000256" key="1">
    <source>
        <dbReference type="SAM" id="Phobius"/>
    </source>
</evidence>
<feature type="chain" id="PRO_5010392922" evidence="2">
    <location>
        <begin position="20"/>
        <end position="489"/>
    </location>
</feature>
<evidence type="ECO:0000313" key="4">
    <source>
        <dbReference type="EMBL" id="ABP93673.1"/>
    </source>
</evidence>
<dbReference type="RefSeq" id="NP_001122336.1">
    <property type="nucleotide sequence ID" value="NM_001128864.2"/>
</dbReference>